<dbReference type="Gene3D" id="3.40.50.300">
    <property type="entry name" value="P-loop containing nucleotide triphosphate hydrolases"/>
    <property type="match status" value="2"/>
</dbReference>
<dbReference type="Pfam" id="PF12631">
    <property type="entry name" value="MnmE_helical"/>
    <property type="match status" value="1"/>
</dbReference>
<dbReference type="InterPro" id="IPR001806">
    <property type="entry name" value="Small_GTPase"/>
</dbReference>
<feature type="domain" description="MnmE helical" evidence="17">
    <location>
        <begin position="316"/>
        <end position="650"/>
    </location>
</feature>
<evidence type="ECO:0000256" key="1">
    <source>
        <dbReference type="ARBA" id="ARBA00004173"/>
    </source>
</evidence>
<dbReference type="GO" id="GO:0030488">
    <property type="term" value="P:tRNA methylation"/>
    <property type="evidence" value="ECO:0007669"/>
    <property type="project" value="TreeGrafter"/>
</dbReference>
<dbReference type="InterPro" id="IPR005225">
    <property type="entry name" value="Small_GTP-bd"/>
</dbReference>
<keyword evidence="12" id="KW-0636">Prenylation</keyword>
<keyword evidence="6" id="KW-0488">Methylation</keyword>
<accession>A0AAN6D5I3</accession>
<dbReference type="NCBIfam" id="TIGR00450">
    <property type="entry name" value="mnmE_trmE_thdF"/>
    <property type="match status" value="1"/>
</dbReference>
<dbReference type="GO" id="GO:0005886">
    <property type="term" value="C:plasma membrane"/>
    <property type="evidence" value="ECO:0007669"/>
    <property type="project" value="UniProtKB-SubCell"/>
</dbReference>
<reference evidence="18" key="1">
    <citation type="journal article" date="2021" name="G3 (Bethesda)">
        <title>Genomic diversity, chromosomal rearrangements, and interspecies hybridization in the ogataea polymorpha species complex.</title>
        <authorList>
            <person name="Hanson S.J."/>
            <person name="Cinneide E.O."/>
            <person name="Salzberg L.I."/>
            <person name="Wolfe K.H."/>
            <person name="McGowan J."/>
            <person name="Fitzpatrick D.A."/>
            <person name="Matlin K."/>
        </authorList>
    </citation>
    <scope>NUCLEOTIDE SEQUENCE</scope>
    <source>
        <strain evidence="18">83-405-1</strain>
    </source>
</reference>
<dbReference type="PROSITE" id="PS51421">
    <property type="entry name" value="RAS"/>
    <property type="match status" value="1"/>
</dbReference>
<dbReference type="SUPFAM" id="SSF52540">
    <property type="entry name" value="P-loop containing nucleoside triphosphate hydrolases"/>
    <property type="match status" value="2"/>
</dbReference>
<dbReference type="InterPro" id="IPR006073">
    <property type="entry name" value="GTP-bd"/>
</dbReference>
<feature type="domain" description="G" evidence="15">
    <location>
        <begin position="415"/>
        <end position="528"/>
    </location>
</feature>
<evidence type="ECO:0000259" key="16">
    <source>
        <dbReference type="Pfam" id="PF10396"/>
    </source>
</evidence>
<dbReference type="PANTHER" id="PTHR42714">
    <property type="entry name" value="TRNA MODIFICATION GTPASE GTPBP3"/>
    <property type="match status" value="1"/>
</dbReference>
<keyword evidence="7 13" id="KW-0819">tRNA processing</keyword>
<dbReference type="Pfam" id="PF10396">
    <property type="entry name" value="TrmE_N"/>
    <property type="match status" value="1"/>
</dbReference>
<evidence type="ECO:0000256" key="9">
    <source>
        <dbReference type="ARBA" id="ARBA00023134"/>
    </source>
</evidence>
<dbReference type="Pfam" id="PF00071">
    <property type="entry name" value="Ras"/>
    <property type="match status" value="1"/>
</dbReference>
<dbReference type="FunFam" id="3.30.1360.120:FF:000007">
    <property type="entry name" value="tRNA modification GTPase GTPBP3, mitochondrial"/>
    <property type="match status" value="1"/>
</dbReference>
<evidence type="ECO:0000256" key="4">
    <source>
        <dbReference type="ARBA" id="ARBA00011043"/>
    </source>
</evidence>
<dbReference type="GO" id="GO:0007163">
    <property type="term" value="P:establishment or maintenance of cell polarity"/>
    <property type="evidence" value="ECO:0007669"/>
    <property type="project" value="UniProtKB-ARBA"/>
</dbReference>
<dbReference type="Proteomes" id="UP000738402">
    <property type="component" value="Unassembled WGS sequence"/>
</dbReference>
<dbReference type="SMART" id="SM00173">
    <property type="entry name" value="RAS"/>
    <property type="match status" value="1"/>
</dbReference>
<keyword evidence="11" id="KW-0449">Lipoprotein</keyword>
<dbReference type="GO" id="GO:0002098">
    <property type="term" value="P:tRNA wobble uridine modification"/>
    <property type="evidence" value="ECO:0007669"/>
    <property type="project" value="TreeGrafter"/>
</dbReference>
<organism evidence="18 19">
    <name type="scientific">Ogataea haglerorum</name>
    <dbReference type="NCBI Taxonomy" id="1937702"/>
    <lineage>
        <taxon>Eukaryota</taxon>
        <taxon>Fungi</taxon>
        <taxon>Dikarya</taxon>
        <taxon>Ascomycota</taxon>
        <taxon>Saccharomycotina</taxon>
        <taxon>Pichiomycetes</taxon>
        <taxon>Pichiales</taxon>
        <taxon>Pichiaceae</taxon>
        <taxon>Ogataea</taxon>
    </lineage>
</organism>
<evidence type="ECO:0000256" key="3">
    <source>
        <dbReference type="ARBA" id="ARBA00010142"/>
    </source>
</evidence>
<dbReference type="Gene3D" id="3.30.1360.120">
    <property type="entry name" value="Probable tRNA modification gtpase trme, domain 1"/>
    <property type="match status" value="1"/>
</dbReference>
<dbReference type="AlphaFoldDB" id="A0AAN6D5I3"/>
<dbReference type="InterPro" id="IPR025867">
    <property type="entry name" value="MnmE_helical"/>
</dbReference>
<dbReference type="PROSITE" id="PS51420">
    <property type="entry name" value="RHO"/>
    <property type="match status" value="1"/>
</dbReference>
<feature type="domain" description="GTP-binding protein TrmE N-terminal" evidence="16">
    <location>
        <begin position="193"/>
        <end position="313"/>
    </location>
</feature>
<keyword evidence="10" id="KW-0472">Membrane</keyword>
<dbReference type="InterPro" id="IPR027417">
    <property type="entry name" value="P-loop_NTPase"/>
</dbReference>
<dbReference type="SMART" id="SM00175">
    <property type="entry name" value="RAB"/>
    <property type="match status" value="1"/>
</dbReference>
<comment type="similarity">
    <text evidence="3">Belongs to the small GTPase superfamily. Rho family.</text>
</comment>
<keyword evidence="14" id="KW-0175">Coiled coil</keyword>
<dbReference type="SMART" id="SM00174">
    <property type="entry name" value="RHO"/>
    <property type="match status" value="1"/>
</dbReference>
<dbReference type="SMART" id="SM00176">
    <property type="entry name" value="RAN"/>
    <property type="match status" value="1"/>
</dbReference>
<dbReference type="InterPro" id="IPR027368">
    <property type="entry name" value="MnmE_dom2"/>
</dbReference>
<dbReference type="Gene3D" id="1.20.120.430">
    <property type="entry name" value="tRNA modification GTPase MnmE domain 2"/>
    <property type="match status" value="1"/>
</dbReference>
<feature type="coiled-coil region" evidence="14">
    <location>
        <begin position="375"/>
        <end position="402"/>
    </location>
</feature>
<evidence type="ECO:0000256" key="10">
    <source>
        <dbReference type="ARBA" id="ARBA00023136"/>
    </source>
</evidence>
<dbReference type="CDD" id="cd14858">
    <property type="entry name" value="TrmE_N"/>
    <property type="match status" value="1"/>
</dbReference>
<dbReference type="NCBIfam" id="TIGR00231">
    <property type="entry name" value="small_GTP"/>
    <property type="match status" value="2"/>
</dbReference>
<evidence type="ECO:0000256" key="8">
    <source>
        <dbReference type="ARBA" id="ARBA00022741"/>
    </source>
</evidence>
<sequence length="653" mass="72800">MSQNVIKRKIVIVGDGACGKTSLLYVFTLGEFPTEYHPTVFENYATDCRVDGKPVRLALWDTAGQEEYERLRPLSYSKAHIILIGFALNAPDSLDNAGMKWAQEVKTYCPNAPLILVGLKKDLRPEDDGTDEYYDQKYVRKEKAEQVARLIGARKYVECSSLTGEAVDDVFEIATRASLLLKESSASGCSLPTVYALSSYPARSAIAVVRITGPSSASIYRALTAREQLKPRIATLAKLYHPKTGVILDEAIALYFKGPNSYTGEDMLELHLHGGTAVIKCVMESLELLHTPANPIRPAEPGDFSRKAFQNGKLDLTQAEGINDLIHAETERQRVLSLTSMKGETKELFHHWREQILNTYALITTLIDFGEEHDIEEIGQLFERAESDIKKLETDVRGYLERVQRSQSLMEGFKITLSGPPNAGKSSLLNIIANEDRAIVSEVEGTTRDSIEVPLDINGYKVVIGDTAGIRDAENQIEREGIRRAKMKTSEADLNLVLLPCTLRELGEEMKDHIRSCDKEKLVIILNKSDLVTPDQVRSLVVQLEKEFEPKEIKVISCRNKDGIQDLLNAITQTLDSWTQDEPIFVSSRVQNIIQHDLLFGFEEFYMHSKTNDVVLAAEALKISMDGIGKITGEAIGVEEILGSVFENFCIGK</sequence>
<dbReference type="InterPro" id="IPR018948">
    <property type="entry name" value="GTP-bd_TrmE_N"/>
</dbReference>
<evidence type="ECO:0000259" key="17">
    <source>
        <dbReference type="Pfam" id="PF12631"/>
    </source>
</evidence>
<dbReference type="InterPro" id="IPR027266">
    <property type="entry name" value="TrmE/GcvT-like"/>
</dbReference>
<evidence type="ECO:0000256" key="11">
    <source>
        <dbReference type="ARBA" id="ARBA00023288"/>
    </source>
</evidence>
<proteinExistence type="inferred from homology"/>
<name>A0AAN6D5I3_9ASCO</name>
<dbReference type="Pfam" id="PF01926">
    <property type="entry name" value="MMR_HSR1"/>
    <property type="match status" value="1"/>
</dbReference>
<comment type="similarity">
    <text evidence="4 13">Belongs to the TRAFAC class TrmE-Era-EngA-EngB-Septin-like GTPase superfamily. TrmE GTPase family.</text>
</comment>
<comment type="caution">
    <text evidence="18">The sequence shown here is derived from an EMBL/GenBank/DDBJ whole genome shotgun (WGS) entry which is preliminary data.</text>
</comment>
<evidence type="ECO:0000256" key="14">
    <source>
        <dbReference type="SAM" id="Coils"/>
    </source>
</evidence>
<dbReference type="GO" id="GO:0005525">
    <property type="term" value="F:GTP binding"/>
    <property type="evidence" value="ECO:0007669"/>
    <property type="project" value="UniProtKB-KW"/>
</dbReference>
<dbReference type="HAMAP" id="MF_00379">
    <property type="entry name" value="GTPase_MnmE"/>
    <property type="match status" value="1"/>
</dbReference>
<dbReference type="GO" id="GO:0005739">
    <property type="term" value="C:mitochondrion"/>
    <property type="evidence" value="ECO:0007669"/>
    <property type="project" value="UniProtKB-SubCell"/>
</dbReference>
<dbReference type="PRINTS" id="PR00449">
    <property type="entry name" value="RASTRNSFRMNG"/>
</dbReference>
<dbReference type="EMBL" id="JAHLUH010000006">
    <property type="protein sequence ID" value="KAG7727569.1"/>
    <property type="molecule type" value="Genomic_DNA"/>
</dbReference>
<evidence type="ECO:0000256" key="2">
    <source>
        <dbReference type="ARBA" id="ARBA00004193"/>
    </source>
</evidence>
<dbReference type="GO" id="GO:0003924">
    <property type="term" value="F:GTPase activity"/>
    <property type="evidence" value="ECO:0007669"/>
    <property type="project" value="InterPro"/>
</dbReference>
<evidence type="ECO:0000256" key="6">
    <source>
        <dbReference type="ARBA" id="ARBA00022481"/>
    </source>
</evidence>
<protein>
    <submittedName>
        <fullName evidence="18">Uncharacterized protein</fullName>
    </submittedName>
</protein>
<dbReference type="InterPro" id="IPR031168">
    <property type="entry name" value="G_TrmE"/>
</dbReference>
<evidence type="ECO:0000256" key="12">
    <source>
        <dbReference type="ARBA" id="ARBA00023289"/>
    </source>
</evidence>
<dbReference type="FunFam" id="3.40.50.300:FF:000573">
    <property type="entry name" value="RHO family GTPase Rho2"/>
    <property type="match status" value="1"/>
</dbReference>
<keyword evidence="8 13" id="KW-0547">Nucleotide-binding</keyword>
<evidence type="ECO:0000313" key="19">
    <source>
        <dbReference type="Proteomes" id="UP000738402"/>
    </source>
</evidence>
<keyword evidence="5" id="KW-1003">Cell membrane</keyword>
<evidence type="ECO:0000256" key="7">
    <source>
        <dbReference type="ARBA" id="ARBA00022694"/>
    </source>
</evidence>
<dbReference type="InterPro" id="IPR004520">
    <property type="entry name" value="GTPase_MnmE"/>
</dbReference>
<evidence type="ECO:0000256" key="5">
    <source>
        <dbReference type="ARBA" id="ARBA00022475"/>
    </source>
</evidence>
<dbReference type="NCBIfam" id="NF003661">
    <property type="entry name" value="PRK05291.1-3"/>
    <property type="match status" value="1"/>
</dbReference>
<dbReference type="PROSITE" id="PS51419">
    <property type="entry name" value="RAB"/>
    <property type="match status" value="1"/>
</dbReference>
<dbReference type="PANTHER" id="PTHR42714:SF2">
    <property type="entry name" value="TRNA MODIFICATION GTPASE GTPBP3, MITOCHONDRIAL"/>
    <property type="match status" value="1"/>
</dbReference>
<evidence type="ECO:0000256" key="13">
    <source>
        <dbReference type="RuleBase" id="RU003313"/>
    </source>
</evidence>
<evidence type="ECO:0000259" key="15">
    <source>
        <dbReference type="Pfam" id="PF01926"/>
    </source>
</evidence>
<evidence type="ECO:0000313" key="18">
    <source>
        <dbReference type="EMBL" id="KAG7727569.1"/>
    </source>
</evidence>
<gene>
    <name evidence="18" type="ORF">KL933_002503</name>
</gene>
<keyword evidence="9 13" id="KW-0342">GTP-binding</keyword>
<dbReference type="CDD" id="cd04164">
    <property type="entry name" value="trmE"/>
    <property type="match status" value="1"/>
</dbReference>
<comment type="subcellular location">
    <subcellularLocation>
        <location evidence="2">Cell membrane</location>
        <topology evidence="2">Lipid-anchor</topology>
    </subcellularLocation>
    <subcellularLocation>
        <location evidence="1">Mitochondrion</location>
    </subcellularLocation>
</comment>